<dbReference type="InterPro" id="IPR001460">
    <property type="entry name" value="PCN-bd_Tpept"/>
</dbReference>
<dbReference type="InterPro" id="IPR052173">
    <property type="entry name" value="Beta-lactam_resp_regulator"/>
</dbReference>
<proteinExistence type="inferred from homology"/>
<name>A0A916VCV5_9FIRM</name>
<sequence>MLLHELRHYRQKDNLINLFLQMISALYWFHPLVWIIWKEIRCDREVACDCAVLEILSDSERLAYGNTLICFAEKNSLFSFAAGLGSTMRQMKRRISNIAGYHPATRLQRTAGYLVCLLVLLAAVVFTSILPARTAYGDSDTSAFSDKKVSSLDLSREFGEMDGCFVLYDQKNDQWNVYQEEEARQRISPASTYKIYDALLALESGTITPQKNQLPWNGKSYPFQEWEQDQTLDSAIQNSVNWYFQELDASLNRSDIQAFLNRIDYGNQRIGDDLETYWLDESLKISAVEQVELLIRLEQNQFGFDEDNVRAVKKSLLLSSDSSGSLYGKTGTVRTDQGSASGWFIGYMKYAGNTYYFAANVKGTDTASGQDARNLTMDILSGIQKSGGFGS</sequence>
<accession>A0A916VCV5</accession>
<dbReference type="EMBL" id="BLYI01000031">
    <property type="protein sequence ID" value="GFO85135.1"/>
    <property type="molecule type" value="Genomic_DNA"/>
</dbReference>
<dbReference type="Gene3D" id="3.40.710.10">
    <property type="entry name" value="DD-peptidase/beta-lactamase superfamily"/>
    <property type="match status" value="1"/>
</dbReference>
<keyword evidence="6" id="KW-1185">Reference proteome</keyword>
<dbReference type="CDD" id="cd07341">
    <property type="entry name" value="M56_BlaR1_MecR1_like"/>
    <property type="match status" value="1"/>
</dbReference>
<evidence type="ECO:0000259" key="4">
    <source>
        <dbReference type="Pfam" id="PF05569"/>
    </source>
</evidence>
<dbReference type="GO" id="GO:0008658">
    <property type="term" value="F:penicillin binding"/>
    <property type="evidence" value="ECO:0007669"/>
    <property type="project" value="InterPro"/>
</dbReference>
<feature type="domain" description="Peptidase M56" evidence="4">
    <location>
        <begin position="2"/>
        <end position="98"/>
    </location>
</feature>
<dbReference type="PANTHER" id="PTHR34978">
    <property type="entry name" value="POSSIBLE SENSOR-TRANSDUCER PROTEIN BLAR"/>
    <property type="match status" value="1"/>
</dbReference>
<organism evidence="5 6">
    <name type="scientific">Anaerostipes butyraticus</name>
    <dbReference type="NCBI Taxonomy" id="645466"/>
    <lineage>
        <taxon>Bacteria</taxon>
        <taxon>Bacillati</taxon>
        <taxon>Bacillota</taxon>
        <taxon>Clostridia</taxon>
        <taxon>Lachnospirales</taxon>
        <taxon>Lachnospiraceae</taxon>
        <taxon>Anaerostipes</taxon>
    </lineage>
</organism>
<gene>
    <name evidence="5" type="ORF">ANBU17_14820</name>
</gene>
<keyword evidence="2" id="KW-0812">Transmembrane</keyword>
<reference evidence="5" key="1">
    <citation type="submission" date="2020-06" db="EMBL/GenBank/DDBJ databases">
        <title>Characterization of fructooligosaccharide metabolism and fructooligosaccharide-degrading enzymes in human commensal butyrate producers.</title>
        <authorList>
            <person name="Tanno H."/>
            <person name="Fujii T."/>
            <person name="Hirano K."/>
            <person name="Maeno S."/>
            <person name="Tonozuka T."/>
            <person name="Sakamoto M."/>
            <person name="Ohkuma M."/>
            <person name="Tochio T."/>
            <person name="Endo A."/>
        </authorList>
    </citation>
    <scope>NUCLEOTIDE SEQUENCE</scope>
    <source>
        <strain evidence="5">JCM 17466</strain>
    </source>
</reference>
<feature type="transmembrane region" description="Helical" evidence="2">
    <location>
        <begin position="15"/>
        <end position="37"/>
    </location>
</feature>
<evidence type="ECO:0000256" key="2">
    <source>
        <dbReference type="SAM" id="Phobius"/>
    </source>
</evidence>
<feature type="domain" description="Penicillin-binding protein transpeptidase" evidence="3">
    <location>
        <begin position="164"/>
        <end position="379"/>
    </location>
</feature>
<dbReference type="Proteomes" id="UP000613208">
    <property type="component" value="Unassembled WGS sequence"/>
</dbReference>
<evidence type="ECO:0000313" key="5">
    <source>
        <dbReference type="EMBL" id="GFO85135.1"/>
    </source>
</evidence>
<protein>
    <recommendedName>
        <fullName evidence="7">Regulatory protein BlaR1</fullName>
    </recommendedName>
</protein>
<dbReference type="Pfam" id="PF05569">
    <property type="entry name" value="Peptidase_M56"/>
    <property type="match status" value="1"/>
</dbReference>
<comment type="caution">
    <text evidence="5">The sequence shown here is derived from an EMBL/GenBank/DDBJ whole genome shotgun (WGS) entry which is preliminary data.</text>
</comment>
<dbReference type="AlphaFoldDB" id="A0A916VCV5"/>
<evidence type="ECO:0000259" key="3">
    <source>
        <dbReference type="Pfam" id="PF00905"/>
    </source>
</evidence>
<dbReference type="InterPro" id="IPR012338">
    <property type="entry name" value="Beta-lactam/transpept-like"/>
</dbReference>
<keyword evidence="2" id="KW-0472">Membrane</keyword>
<comment type="similarity">
    <text evidence="1">Belongs to the peptidase M56 family.</text>
</comment>
<dbReference type="InterPro" id="IPR008756">
    <property type="entry name" value="Peptidase_M56"/>
</dbReference>
<keyword evidence="2" id="KW-1133">Transmembrane helix</keyword>
<dbReference type="Pfam" id="PF00905">
    <property type="entry name" value="Transpeptidase"/>
    <property type="match status" value="1"/>
</dbReference>
<evidence type="ECO:0000256" key="1">
    <source>
        <dbReference type="ARBA" id="ARBA00011075"/>
    </source>
</evidence>
<dbReference type="SUPFAM" id="SSF56601">
    <property type="entry name" value="beta-lactamase/transpeptidase-like"/>
    <property type="match status" value="1"/>
</dbReference>
<feature type="transmembrane region" description="Helical" evidence="2">
    <location>
        <begin position="111"/>
        <end position="130"/>
    </location>
</feature>
<evidence type="ECO:0008006" key="7">
    <source>
        <dbReference type="Google" id="ProtNLM"/>
    </source>
</evidence>
<dbReference type="PANTHER" id="PTHR34978:SF3">
    <property type="entry name" value="SLR0241 PROTEIN"/>
    <property type="match status" value="1"/>
</dbReference>
<evidence type="ECO:0000313" key="6">
    <source>
        <dbReference type="Proteomes" id="UP000613208"/>
    </source>
</evidence>
<dbReference type="NCBIfam" id="NF000326">
    <property type="entry name" value="blaR1_generic"/>
    <property type="match status" value="1"/>
</dbReference>